<gene>
    <name evidence="7" type="ORF">ACFSNB_06725</name>
</gene>
<dbReference type="CDD" id="cd12107">
    <property type="entry name" value="Hemerythrin"/>
    <property type="match status" value="1"/>
</dbReference>
<feature type="modified residue" description="4-aspartylphosphate" evidence="5">
    <location>
        <position position="208"/>
    </location>
</feature>
<dbReference type="NCBIfam" id="TIGR02481">
    <property type="entry name" value="hemeryth_dom"/>
    <property type="match status" value="1"/>
</dbReference>
<dbReference type="SUPFAM" id="SSF52172">
    <property type="entry name" value="CheY-like"/>
    <property type="match status" value="1"/>
</dbReference>
<dbReference type="Pfam" id="PF00072">
    <property type="entry name" value="Response_reg"/>
    <property type="match status" value="1"/>
</dbReference>
<evidence type="ECO:0000256" key="3">
    <source>
        <dbReference type="ARBA" id="ARBA00022723"/>
    </source>
</evidence>
<dbReference type="EMBL" id="JBHUIY010000010">
    <property type="protein sequence ID" value="MFD2233494.1"/>
    <property type="molecule type" value="Genomic_DNA"/>
</dbReference>
<dbReference type="PROSITE" id="PS00550">
    <property type="entry name" value="HEMERYTHRINS"/>
    <property type="match status" value="1"/>
</dbReference>
<reference evidence="8" key="1">
    <citation type="journal article" date="2019" name="Int. J. Syst. Evol. Microbiol.">
        <title>The Global Catalogue of Microorganisms (GCM) 10K type strain sequencing project: providing services to taxonomists for standard genome sequencing and annotation.</title>
        <authorList>
            <consortium name="The Broad Institute Genomics Platform"/>
            <consortium name="The Broad Institute Genome Sequencing Center for Infectious Disease"/>
            <person name="Wu L."/>
            <person name="Ma J."/>
        </authorList>
    </citation>
    <scope>NUCLEOTIDE SEQUENCE [LARGE SCALE GENOMIC DNA]</scope>
    <source>
        <strain evidence="8">KCTC 15012</strain>
    </source>
</reference>
<dbReference type="InterPro" id="IPR012827">
    <property type="entry name" value="Hemerythrin_metal-bd"/>
</dbReference>
<dbReference type="NCBIfam" id="NF033749">
    <property type="entry name" value="bact_hemeryth"/>
    <property type="match status" value="1"/>
</dbReference>
<dbReference type="InterPro" id="IPR016131">
    <property type="entry name" value="Haemerythrin_Fe_BS"/>
</dbReference>
<evidence type="ECO:0000313" key="8">
    <source>
        <dbReference type="Proteomes" id="UP001597296"/>
    </source>
</evidence>
<keyword evidence="5" id="KW-0597">Phosphoprotein</keyword>
<dbReference type="InterPro" id="IPR035938">
    <property type="entry name" value="Hemerythrin-like_sf"/>
</dbReference>
<comment type="caution">
    <text evidence="7">The sequence shown here is derived from an EMBL/GenBank/DDBJ whole genome shotgun (WGS) entry which is preliminary data.</text>
</comment>
<dbReference type="PANTHER" id="PTHR37164:SF1">
    <property type="entry name" value="BACTERIOHEMERYTHRIN"/>
    <property type="match status" value="1"/>
</dbReference>
<dbReference type="CDD" id="cd00156">
    <property type="entry name" value="REC"/>
    <property type="match status" value="1"/>
</dbReference>
<dbReference type="SUPFAM" id="SSF47188">
    <property type="entry name" value="Hemerythrin-like"/>
    <property type="match status" value="1"/>
</dbReference>
<feature type="domain" description="Response regulatory" evidence="6">
    <location>
        <begin position="156"/>
        <end position="271"/>
    </location>
</feature>
<dbReference type="RefSeq" id="WP_377315272.1">
    <property type="nucleotide sequence ID" value="NZ_JBHUIY010000010.1"/>
</dbReference>
<evidence type="ECO:0000256" key="5">
    <source>
        <dbReference type="PROSITE-ProRule" id="PRU00169"/>
    </source>
</evidence>
<sequence>MSLHWNEMMSVGVPSLDADHRFLITLINHLNRAIGDVEEYLAVASVLRGVEDYAAVHFAREERLMLACGFPQFARHRQTHQGFITSLAALRHRYDQDRAGARDSLGFLNRWLIDHICSSDMGYRSWLVLQDAALAAVGPEPLFAPPGPEADWRQLTLLLAEDNLTLREILLTFLQGAGVRGDRVMMVAHADAARRALASGRVDLMLCDDDFEGGGLALIEHSRRAGLALPMVLLTTGGPDRRTAARAVGADATLDKPVSAAALVATLAALTAGLSLRG</sequence>
<keyword evidence="4" id="KW-0408">Iron</keyword>
<keyword evidence="8" id="KW-1185">Reference proteome</keyword>
<evidence type="ECO:0000256" key="2">
    <source>
        <dbReference type="ARBA" id="ARBA00022621"/>
    </source>
</evidence>
<evidence type="ECO:0000256" key="4">
    <source>
        <dbReference type="ARBA" id="ARBA00023004"/>
    </source>
</evidence>
<dbReference type="Gene3D" id="3.40.50.2300">
    <property type="match status" value="1"/>
</dbReference>
<name>A0ABW5C840_9PROT</name>
<dbReference type="Proteomes" id="UP001597296">
    <property type="component" value="Unassembled WGS sequence"/>
</dbReference>
<dbReference type="Gene3D" id="1.20.120.50">
    <property type="entry name" value="Hemerythrin-like"/>
    <property type="match status" value="1"/>
</dbReference>
<dbReference type="InterPro" id="IPR012312">
    <property type="entry name" value="Hemerythrin-like"/>
</dbReference>
<dbReference type="InterPro" id="IPR001789">
    <property type="entry name" value="Sig_transdc_resp-reg_receiver"/>
</dbReference>
<dbReference type="Pfam" id="PF01814">
    <property type="entry name" value="Hemerythrin"/>
    <property type="match status" value="1"/>
</dbReference>
<evidence type="ECO:0000313" key="7">
    <source>
        <dbReference type="EMBL" id="MFD2233494.1"/>
    </source>
</evidence>
<keyword evidence="2" id="KW-0561">Oxygen transport</keyword>
<dbReference type="InterPro" id="IPR011006">
    <property type="entry name" value="CheY-like_superfamily"/>
</dbReference>
<dbReference type="PROSITE" id="PS50110">
    <property type="entry name" value="RESPONSE_REGULATORY"/>
    <property type="match status" value="1"/>
</dbReference>
<keyword evidence="3" id="KW-0479">Metal-binding</keyword>
<organism evidence="7 8">
    <name type="scientific">Phaeospirillum tilakii</name>
    <dbReference type="NCBI Taxonomy" id="741673"/>
    <lineage>
        <taxon>Bacteria</taxon>
        <taxon>Pseudomonadati</taxon>
        <taxon>Pseudomonadota</taxon>
        <taxon>Alphaproteobacteria</taxon>
        <taxon>Rhodospirillales</taxon>
        <taxon>Rhodospirillaceae</taxon>
        <taxon>Phaeospirillum</taxon>
    </lineage>
</organism>
<comment type="similarity">
    <text evidence="1">Belongs to the hemerythrin family.</text>
</comment>
<dbReference type="InterPro" id="IPR050669">
    <property type="entry name" value="Hemerythrin"/>
</dbReference>
<evidence type="ECO:0000259" key="6">
    <source>
        <dbReference type="PROSITE" id="PS50110"/>
    </source>
</evidence>
<proteinExistence type="inferred from homology"/>
<accession>A0ABW5C840</accession>
<protein>
    <submittedName>
        <fullName evidence="7">Bacteriohemerythrin</fullName>
    </submittedName>
</protein>
<dbReference type="SMART" id="SM00448">
    <property type="entry name" value="REC"/>
    <property type="match status" value="1"/>
</dbReference>
<keyword evidence="2" id="KW-0813">Transport</keyword>
<dbReference type="PANTHER" id="PTHR37164">
    <property type="entry name" value="BACTERIOHEMERYTHRIN"/>
    <property type="match status" value="1"/>
</dbReference>
<evidence type="ECO:0000256" key="1">
    <source>
        <dbReference type="ARBA" id="ARBA00010587"/>
    </source>
</evidence>